<keyword evidence="4" id="KW-0175">Coiled coil</keyword>
<feature type="coiled-coil region" evidence="4">
    <location>
        <begin position="154"/>
        <end position="181"/>
    </location>
</feature>
<evidence type="ECO:0000313" key="5">
    <source>
        <dbReference type="EMBL" id="KZF24802.1"/>
    </source>
</evidence>
<comment type="subcellular location">
    <subcellularLocation>
        <location evidence="1">Nucleus</location>
    </subcellularLocation>
</comment>
<evidence type="ECO:0008006" key="7">
    <source>
        <dbReference type="Google" id="ProtNLM"/>
    </source>
</evidence>
<dbReference type="GeneID" id="28894019"/>
<dbReference type="AlphaFoldDB" id="A0A165IF11"/>
<dbReference type="GO" id="GO:0003729">
    <property type="term" value="F:mRNA binding"/>
    <property type="evidence" value="ECO:0007669"/>
    <property type="project" value="TreeGrafter"/>
</dbReference>
<evidence type="ECO:0000256" key="4">
    <source>
        <dbReference type="SAM" id="Coils"/>
    </source>
</evidence>
<dbReference type="GO" id="GO:0000445">
    <property type="term" value="C:THO complex part of transcription export complex"/>
    <property type="evidence" value="ECO:0007669"/>
    <property type="project" value="TreeGrafter"/>
</dbReference>
<dbReference type="PANTHER" id="PTHR13375:SF3">
    <property type="entry name" value="THO COMPLEX SUBUNIT 5 HOMOLOG"/>
    <property type="match status" value="1"/>
</dbReference>
<reference evidence="5 6" key="1">
    <citation type="journal article" date="2016" name="Fungal Biol.">
        <title>The genome of Xylona heveae provides a window into fungal endophytism.</title>
        <authorList>
            <person name="Gazis R."/>
            <person name="Kuo A."/>
            <person name="Riley R."/>
            <person name="LaButti K."/>
            <person name="Lipzen A."/>
            <person name="Lin J."/>
            <person name="Amirebrahimi M."/>
            <person name="Hesse C.N."/>
            <person name="Spatafora J.W."/>
            <person name="Henrissat B."/>
            <person name="Hainaut M."/>
            <person name="Grigoriev I.V."/>
            <person name="Hibbett D.S."/>
        </authorList>
    </citation>
    <scope>NUCLEOTIDE SEQUENCE [LARGE SCALE GENOMIC DNA]</scope>
    <source>
        <strain evidence="5 6">TC161</strain>
    </source>
</reference>
<dbReference type="Proteomes" id="UP000076632">
    <property type="component" value="Unassembled WGS sequence"/>
</dbReference>
<organism evidence="5 6">
    <name type="scientific">Xylona heveae (strain CBS 132557 / TC161)</name>
    <dbReference type="NCBI Taxonomy" id="1328760"/>
    <lineage>
        <taxon>Eukaryota</taxon>
        <taxon>Fungi</taxon>
        <taxon>Dikarya</taxon>
        <taxon>Ascomycota</taxon>
        <taxon>Pezizomycotina</taxon>
        <taxon>Xylonomycetes</taxon>
        <taxon>Xylonales</taxon>
        <taxon>Xylonaceae</taxon>
        <taxon>Xylona</taxon>
    </lineage>
</organism>
<evidence type="ECO:0000256" key="2">
    <source>
        <dbReference type="ARBA" id="ARBA00008044"/>
    </source>
</evidence>
<dbReference type="EMBL" id="KV407456">
    <property type="protein sequence ID" value="KZF24802.1"/>
    <property type="molecule type" value="Genomic_DNA"/>
</dbReference>
<keyword evidence="6" id="KW-1185">Reference proteome</keyword>
<dbReference type="STRING" id="1328760.A0A165IF11"/>
<sequence>MATTDIVSDPFLRSVLDVSTHTREQCMRLLDLADANPTPADAETASTDVHLQLSQQQKVLYSHLAQLRGLNRNAILGVRQTKQATAEARQEIDKLHLQLQNLYYEQNHLRGEIHACESYDHKYRQLPLIPAEEFLQDHPEHANDDESALMIARINHEYAERQALEQARQALLKKKQGLIADNKKRKDNLANLDNDLEKFIDAAKPIQKTFEKEY</sequence>
<dbReference type="InterPro" id="IPR019163">
    <property type="entry name" value="THO_Thoc5"/>
</dbReference>
<evidence type="ECO:0000313" key="6">
    <source>
        <dbReference type="Proteomes" id="UP000076632"/>
    </source>
</evidence>
<dbReference type="OrthoDB" id="20582at2759"/>
<accession>A0A165IF11</accession>
<dbReference type="RefSeq" id="XP_018190357.1">
    <property type="nucleotide sequence ID" value="XM_018328882.1"/>
</dbReference>
<proteinExistence type="inferred from homology"/>
<keyword evidence="3" id="KW-0539">Nucleus</keyword>
<dbReference type="Pfam" id="PF09766">
    <property type="entry name" value="FmiP_Thoc5"/>
    <property type="match status" value="1"/>
</dbReference>
<dbReference type="OMA" id="HKYMKLP"/>
<protein>
    <recommendedName>
        <fullName evidence="7">Fms interacting protein</fullName>
    </recommendedName>
</protein>
<gene>
    <name evidence="5" type="ORF">L228DRAFT_104417</name>
</gene>
<comment type="similarity">
    <text evidence="2">Belongs to the THOC5 family.</text>
</comment>
<dbReference type="GO" id="GO:0006406">
    <property type="term" value="P:mRNA export from nucleus"/>
    <property type="evidence" value="ECO:0007669"/>
    <property type="project" value="TreeGrafter"/>
</dbReference>
<evidence type="ECO:0000256" key="1">
    <source>
        <dbReference type="ARBA" id="ARBA00004123"/>
    </source>
</evidence>
<name>A0A165IF11_XYLHT</name>
<evidence type="ECO:0000256" key="3">
    <source>
        <dbReference type="ARBA" id="ARBA00023242"/>
    </source>
</evidence>
<dbReference type="PANTHER" id="PTHR13375">
    <property type="entry name" value="FMS INTERACTING PROTEIN"/>
    <property type="match status" value="1"/>
</dbReference>
<dbReference type="InParanoid" id="A0A165IF11"/>